<evidence type="ECO:0000313" key="1">
    <source>
        <dbReference type="EMBL" id="PXF60438.1"/>
    </source>
</evidence>
<protein>
    <submittedName>
        <fullName evidence="1">Cobalt ECF transporter T component CbiQ</fullName>
    </submittedName>
</protein>
<organism evidence="1 2">
    <name type="scientific">Candidatus Methanogaster sp</name>
    <dbReference type="NCBI Taxonomy" id="3386292"/>
    <lineage>
        <taxon>Archaea</taxon>
        <taxon>Methanobacteriati</taxon>
        <taxon>Methanobacteriota</taxon>
        <taxon>Stenosarchaea group</taxon>
        <taxon>Methanomicrobia</taxon>
        <taxon>Methanosarcinales</taxon>
        <taxon>ANME-2 cluster</taxon>
        <taxon>Candidatus Methanogasteraceae</taxon>
        <taxon>Candidatus Methanogaster</taxon>
    </lineage>
</organism>
<dbReference type="Proteomes" id="UP000248329">
    <property type="component" value="Unassembled WGS sequence"/>
</dbReference>
<accession>A0AC61L230</accession>
<sequence>MRNLLDDYALVSRIRYRNVWLKLTIAAFGLLVGVSSTSPATPLFIALSMGFATLFFGKTPLKFYLTVLLIPMGFAIVGSLVILFFFGSGSEVFYFEVFGYRLTANAGGLEMAILVISRTLSGMSCMFFLALSTPVIELFAVLKRSGIPDSVIELSMLMYRYIFVFLEVSMSIKHAQTVRLGYTNLIRSIYSVAMLASTLFIRSYEQGEKLYLAMNSRCYDGKLTLFETKRPIRATEAVLASIYAVAALSLM</sequence>
<gene>
    <name evidence="1" type="primary">cbiQ</name>
    <name evidence="1" type="ORF">C4B59_09555</name>
</gene>
<name>A0AC61L230_9EURY</name>
<comment type="caution">
    <text evidence="1">The sequence shown here is derived from an EMBL/GenBank/DDBJ whole genome shotgun (WGS) entry which is preliminary data.</text>
</comment>
<proteinExistence type="predicted"/>
<evidence type="ECO:0000313" key="2">
    <source>
        <dbReference type="Proteomes" id="UP000248329"/>
    </source>
</evidence>
<dbReference type="EMBL" id="PQXF01000017">
    <property type="protein sequence ID" value="PXF60438.1"/>
    <property type="molecule type" value="Genomic_DNA"/>
</dbReference>
<reference evidence="1" key="1">
    <citation type="submission" date="2018-01" db="EMBL/GenBank/DDBJ databases">
        <authorList>
            <person name="Krukenberg V."/>
        </authorList>
    </citation>
    <scope>NUCLEOTIDE SEQUENCE</scope>
    <source>
        <strain evidence="1">E20ANME2</strain>
    </source>
</reference>